<comment type="caution">
    <text evidence="1">The sequence shown here is derived from an EMBL/GenBank/DDBJ whole genome shotgun (WGS) entry which is preliminary data.</text>
</comment>
<accession>A0ACC2V7Y2</accession>
<evidence type="ECO:0000313" key="2">
    <source>
        <dbReference type="Proteomes" id="UP001230649"/>
    </source>
</evidence>
<sequence length="88" mass="9085">MKFSFAISAIAVAFIGAVSAAPAPGTYANCKSNDLYKKLNLGSGYAVITSYDNNAANVDGQQPASNIADCIAQCSASAHGYCYPKNNL</sequence>
<keyword evidence="2" id="KW-1185">Reference proteome</keyword>
<dbReference type="Proteomes" id="UP001230649">
    <property type="component" value="Unassembled WGS sequence"/>
</dbReference>
<evidence type="ECO:0000313" key="1">
    <source>
        <dbReference type="EMBL" id="KAJ9095392.1"/>
    </source>
</evidence>
<name>A0ACC2V7Y2_9TREE</name>
<protein>
    <submittedName>
        <fullName evidence="1">Uncharacterized protein</fullName>
    </submittedName>
</protein>
<reference evidence="1" key="1">
    <citation type="submission" date="2023-04" db="EMBL/GenBank/DDBJ databases">
        <title>Draft Genome sequencing of Naganishia species isolated from polar environments using Oxford Nanopore Technology.</title>
        <authorList>
            <person name="Leo P."/>
            <person name="Venkateswaran K."/>
        </authorList>
    </citation>
    <scope>NUCLEOTIDE SEQUENCE</scope>
    <source>
        <strain evidence="1">MNA-CCFEE 5262</strain>
    </source>
</reference>
<organism evidence="1 2">
    <name type="scientific">Naganishia adeliensis</name>
    <dbReference type="NCBI Taxonomy" id="92952"/>
    <lineage>
        <taxon>Eukaryota</taxon>
        <taxon>Fungi</taxon>
        <taxon>Dikarya</taxon>
        <taxon>Basidiomycota</taxon>
        <taxon>Agaricomycotina</taxon>
        <taxon>Tremellomycetes</taxon>
        <taxon>Filobasidiales</taxon>
        <taxon>Filobasidiaceae</taxon>
        <taxon>Naganishia</taxon>
    </lineage>
</organism>
<gene>
    <name evidence="1" type="ORF">QFC20_006674</name>
</gene>
<dbReference type="EMBL" id="JASBWS010000125">
    <property type="protein sequence ID" value="KAJ9095392.1"/>
    <property type="molecule type" value="Genomic_DNA"/>
</dbReference>
<proteinExistence type="predicted"/>